<keyword evidence="5" id="KW-0472">Membrane</keyword>
<dbReference type="RefSeq" id="WP_071835369.1">
    <property type="nucleotide sequence ID" value="NZ_LSRP01000129.1"/>
</dbReference>
<keyword evidence="6" id="KW-0012">Acyltransferase</keyword>
<evidence type="ECO:0000256" key="2">
    <source>
        <dbReference type="ARBA" id="ARBA00022475"/>
    </source>
</evidence>
<dbReference type="InterPro" id="IPR004960">
    <property type="entry name" value="LipA_acyltrans"/>
</dbReference>
<evidence type="ECO:0000256" key="7">
    <source>
        <dbReference type="SAM" id="MobiDB-lite"/>
    </source>
</evidence>
<accession>A0A657LLR7</accession>
<dbReference type="AlphaFoldDB" id="A0A657LLR7"/>
<feature type="region of interest" description="Disordered" evidence="7">
    <location>
        <begin position="1"/>
        <end position="21"/>
    </location>
</feature>
<dbReference type="Pfam" id="PF03279">
    <property type="entry name" value="Lip_A_acyltrans"/>
    <property type="match status" value="1"/>
</dbReference>
<name>A0A657LLR7_9HYPH</name>
<evidence type="ECO:0000256" key="6">
    <source>
        <dbReference type="ARBA" id="ARBA00023315"/>
    </source>
</evidence>
<dbReference type="GO" id="GO:0009247">
    <property type="term" value="P:glycolipid biosynthetic process"/>
    <property type="evidence" value="ECO:0007669"/>
    <property type="project" value="UniProtKB-ARBA"/>
</dbReference>
<evidence type="ECO:0000256" key="4">
    <source>
        <dbReference type="ARBA" id="ARBA00022679"/>
    </source>
</evidence>
<evidence type="ECO:0000256" key="3">
    <source>
        <dbReference type="ARBA" id="ARBA00022519"/>
    </source>
</evidence>
<comment type="caution">
    <text evidence="8">The sequence shown here is derived from an EMBL/GenBank/DDBJ whole genome shotgun (WGS) entry which is preliminary data.</text>
</comment>
<sequence length="328" mass="35828">MIGQTDRRRTSSTKLQTPATTSYKRAVSAIKRGRSGSCPPFGSTLQDVGEVALFYGMKLLPADACSGIGARLGRFAMPRWHKGAIKKARNNLKRLLPTESKVGHEALLARNWKNQGRLMTEFSVVRRMAADARRVEQNGIEHLRDAAGKGPVILIGLHLGNWELITSVVTGAGLVPGISYDPPRSSARRWIASHIRRQAGADLIEPGRAGVRPMLQRLQDGGIVSIFCDEGFRGKIRGPFFDRPPHLGGNLGLVVRLARRTGARICPVYTIRQGDSARFAFYALPAIELHPGPTSAAQLLADVTALNAVIEPVIRANLDQWYFLDSAL</sequence>
<dbReference type="Proteomes" id="UP000182661">
    <property type="component" value="Unassembled WGS sequence"/>
</dbReference>
<dbReference type="OrthoDB" id="7463125at2"/>
<gene>
    <name evidence="8" type="ORF">AX760_07410</name>
</gene>
<dbReference type="PANTHER" id="PTHR30606:SF10">
    <property type="entry name" value="PHOSPHATIDYLINOSITOL MANNOSIDE ACYLTRANSFERASE"/>
    <property type="match status" value="1"/>
</dbReference>
<evidence type="ECO:0000256" key="5">
    <source>
        <dbReference type="ARBA" id="ARBA00023136"/>
    </source>
</evidence>
<organism evidence="8 9">
    <name type="scientific">Pararhizobium antarcticum</name>
    <dbReference type="NCBI Taxonomy" id="1798805"/>
    <lineage>
        <taxon>Bacteria</taxon>
        <taxon>Pseudomonadati</taxon>
        <taxon>Pseudomonadota</taxon>
        <taxon>Alphaproteobacteria</taxon>
        <taxon>Hyphomicrobiales</taxon>
        <taxon>Rhizobiaceae</taxon>
        <taxon>Rhizobium/Agrobacterium group</taxon>
        <taxon>Pararhizobium</taxon>
    </lineage>
</organism>
<evidence type="ECO:0000313" key="9">
    <source>
        <dbReference type="Proteomes" id="UP000182661"/>
    </source>
</evidence>
<dbReference type="CDD" id="cd07984">
    <property type="entry name" value="LPLAT_LABLAT-like"/>
    <property type="match status" value="1"/>
</dbReference>
<keyword evidence="3" id="KW-0997">Cell inner membrane</keyword>
<feature type="compositionally biased region" description="Polar residues" evidence="7">
    <location>
        <begin position="12"/>
        <end position="21"/>
    </location>
</feature>
<dbReference type="GO" id="GO:0016746">
    <property type="term" value="F:acyltransferase activity"/>
    <property type="evidence" value="ECO:0007669"/>
    <property type="project" value="UniProtKB-KW"/>
</dbReference>
<evidence type="ECO:0000256" key="1">
    <source>
        <dbReference type="ARBA" id="ARBA00004533"/>
    </source>
</evidence>
<keyword evidence="2" id="KW-1003">Cell membrane</keyword>
<protein>
    <recommendedName>
        <fullName evidence="10">Lipid A biosynthesis lauroyl acyltransferase</fullName>
    </recommendedName>
</protein>
<dbReference type="GO" id="GO:0005886">
    <property type="term" value="C:plasma membrane"/>
    <property type="evidence" value="ECO:0007669"/>
    <property type="project" value="UniProtKB-SubCell"/>
</dbReference>
<reference evidence="8 9" key="1">
    <citation type="submission" date="2016-02" db="EMBL/GenBank/DDBJ databases">
        <title>Genome sequencing of a beta-galactosidase producing bacteria Rhizobium sp. 59.</title>
        <authorList>
            <person name="Wang D."/>
            <person name="Kot W."/>
            <person name="Qin Y."/>
            <person name="Hansen L."/>
            <person name="Naqvi K."/>
            <person name="Rensing C."/>
        </authorList>
    </citation>
    <scope>NUCLEOTIDE SEQUENCE [LARGE SCALE GENOMIC DNA]</scope>
    <source>
        <strain evidence="8 9">59</strain>
    </source>
</reference>
<proteinExistence type="predicted"/>
<keyword evidence="9" id="KW-1185">Reference proteome</keyword>
<comment type="subcellular location">
    <subcellularLocation>
        <location evidence="1">Cell inner membrane</location>
    </subcellularLocation>
</comment>
<evidence type="ECO:0000313" key="8">
    <source>
        <dbReference type="EMBL" id="OJF91336.1"/>
    </source>
</evidence>
<dbReference type="PANTHER" id="PTHR30606">
    <property type="entry name" value="LIPID A BIOSYNTHESIS LAUROYL ACYLTRANSFERASE"/>
    <property type="match status" value="1"/>
</dbReference>
<keyword evidence="4" id="KW-0808">Transferase</keyword>
<dbReference type="EMBL" id="LSRP01000129">
    <property type="protein sequence ID" value="OJF91336.1"/>
    <property type="molecule type" value="Genomic_DNA"/>
</dbReference>
<evidence type="ECO:0008006" key="10">
    <source>
        <dbReference type="Google" id="ProtNLM"/>
    </source>
</evidence>